<reference evidence="4" key="1">
    <citation type="submission" date="2017-02" db="UniProtKB">
        <authorList>
            <consortium name="WormBaseParasite"/>
        </authorList>
    </citation>
    <scope>IDENTIFICATION</scope>
</reference>
<evidence type="ECO:0000313" key="4">
    <source>
        <dbReference type="WBParaSite" id="NBR_0001109601-mRNA-1"/>
    </source>
</evidence>
<feature type="compositionally biased region" description="Basic and acidic residues" evidence="1">
    <location>
        <begin position="47"/>
        <end position="61"/>
    </location>
</feature>
<dbReference type="WBParaSite" id="NBR_0001109601-mRNA-1">
    <property type="protein sequence ID" value="NBR_0001109601-mRNA-1"/>
    <property type="gene ID" value="NBR_0001109601"/>
</dbReference>
<dbReference type="Proteomes" id="UP000271162">
    <property type="component" value="Unassembled WGS sequence"/>
</dbReference>
<accession>A0A0N4Y555</accession>
<evidence type="ECO:0000313" key="3">
    <source>
        <dbReference type="Proteomes" id="UP000271162"/>
    </source>
</evidence>
<proteinExistence type="predicted"/>
<reference evidence="2 3" key="2">
    <citation type="submission" date="2018-11" db="EMBL/GenBank/DDBJ databases">
        <authorList>
            <consortium name="Pathogen Informatics"/>
        </authorList>
    </citation>
    <scope>NUCLEOTIDE SEQUENCE [LARGE SCALE GENOMIC DNA]</scope>
</reference>
<dbReference type="AlphaFoldDB" id="A0A0N4Y555"/>
<name>A0A0N4Y555_NIPBR</name>
<evidence type="ECO:0000256" key="1">
    <source>
        <dbReference type="SAM" id="MobiDB-lite"/>
    </source>
</evidence>
<dbReference type="EMBL" id="UYSL01020457">
    <property type="protein sequence ID" value="VDL74686.1"/>
    <property type="molecule type" value="Genomic_DNA"/>
</dbReference>
<keyword evidence="3" id="KW-1185">Reference proteome</keyword>
<feature type="region of interest" description="Disordered" evidence="1">
    <location>
        <begin position="47"/>
        <end position="85"/>
    </location>
</feature>
<sequence length="137" mass="15345">MRRGFGDLDGYMVYIDHPSYVSSALARSECDYGSCAKSEGLRNTVLHESEMTVDLRRDSSENSKSGESPESSSVSSSRAPEAEGEVRLTDFESAMESLKFAVWEKKQWEADDMMARRYCLLSKTKCKGYDRLGVNGD</sequence>
<feature type="compositionally biased region" description="Low complexity" evidence="1">
    <location>
        <begin position="62"/>
        <end position="77"/>
    </location>
</feature>
<protein>
    <submittedName>
        <fullName evidence="2 4">Uncharacterized protein</fullName>
    </submittedName>
</protein>
<gene>
    <name evidence="2" type="ORF">NBR_LOCUS11097</name>
</gene>
<organism evidence="4">
    <name type="scientific">Nippostrongylus brasiliensis</name>
    <name type="common">Rat hookworm</name>
    <dbReference type="NCBI Taxonomy" id="27835"/>
    <lineage>
        <taxon>Eukaryota</taxon>
        <taxon>Metazoa</taxon>
        <taxon>Ecdysozoa</taxon>
        <taxon>Nematoda</taxon>
        <taxon>Chromadorea</taxon>
        <taxon>Rhabditida</taxon>
        <taxon>Rhabditina</taxon>
        <taxon>Rhabditomorpha</taxon>
        <taxon>Strongyloidea</taxon>
        <taxon>Heligmosomidae</taxon>
        <taxon>Nippostrongylus</taxon>
    </lineage>
</organism>
<evidence type="ECO:0000313" key="2">
    <source>
        <dbReference type="EMBL" id="VDL74686.1"/>
    </source>
</evidence>